<dbReference type="InterPro" id="IPR051063">
    <property type="entry name" value="PDI"/>
</dbReference>
<dbReference type="PROSITE" id="PS51352">
    <property type="entry name" value="THIOREDOXIN_2"/>
    <property type="match status" value="1"/>
</dbReference>
<feature type="signal peptide" evidence="5">
    <location>
        <begin position="1"/>
        <end position="22"/>
    </location>
</feature>
<keyword evidence="2 5" id="KW-0732">Signal</keyword>
<sequence>MKKSLFFILTLFFICLINISVSQDVQVGGAGNIPQPSVQPQQDQGTQQPKKIDDSLVVNLDTHNIDSHLSSGIWMIKFFAPWCKHSQEFHKTFSELSHLLKEHIKFGQVDCINDPMLLHRFEITAYPTLKLLYKGILYEFQGERTVQQIVSFLENGYKSADQMEYPLIDQQEILKKQLELQYRDGLTAEQARAIEDQIKRKQNEIETKKKQKQYLEDEHDHDEEREIREYNERMNRKMNMVDGMEGVQPTNSTTSPLIDSIKDSKLVYALIGSLATGLVFMIKKRINRKSKFMKIA</sequence>
<dbReference type="InParanoid" id="F1A0G4"/>
<dbReference type="InterPro" id="IPR013766">
    <property type="entry name" value="Thioredoxin_domain"/>
</dbReference>
<dbReference type="STRING" id="5786.F1A0G4"/>
<feature type="coiled-coil region" evidence="3">
    <location>
        <begin position="191"/>
        <end position="218"/>
    </location>
</feature>
<feature type="transmembrane region" description="Helical" evidence="4">
    <location>
        <begin position="266"/>
        <end position="282"/>
    </location>
</feature>
<keyword evidence="4" id="KW-0472">Membrane</keyword>
<keyword evidence="4" id="KW-1133">Transmembrane helix</keyword>
<dbReference type="OMA" id="FEITAYP"/>
<evidence type="ECO:0000259" key="6">
    <source>
        <dbReference type="PROSITE" id="PS51352"/>
    </source>
</evidence>
<proteinExistence type="inferred from homology"/>
<dbReference type="PANTHER" id="PTHR45672">
    <property type="entry name" value="PROTEIN DISULFIDE-ISOMERASE C17H9.14C-RELATED"/>
    <property type="match status" value="1"/>
</dbReference>
<dbReference type="eggNOG" id="KOG0912">
    <property type="taxonomic scope" value="Eukaryota"/>
</dbReference>
<dbReference type="VEuPathDB" id="AmoebaDB:DICPUDRAFT_92995"/>
<keyword evidence="8" id="KW-1185">Reference proteome</keyword>
<dbReference type="OrthoDB" id="427280at2759"/>
<dbReference type="GeneID" id="10510780"/>
<dbReference type="GO" id="GO:0005783">
    <property type="term" value="C:endoplasmic reticulum"/>
    <property type="evidence" value="ECO:0000318"/>
    <property type="project" value="GO_Central"/>
</dbReference>
<dbReference type="CDD" id="cd02961">
    <property type="entry name" value="PDI_a_family"/>
    <property type="match status" value="1"/>
</dbReference>
<evidence type="ECO:0000256" key="1">
    <source>
        <dbReference type="ARBA" id="ARBA00006347"/>
    </source>
</evidence>
<gene>
    <name evidence="7" type="ORF">DICPUDRAFT_92995</name>
</gene>
<evidence type="ECO:0000256" key="5">
    <source>
        <dbReference type="SAM" id="SignalP"/>
    </source>
</evidence>
<dbReference type="GO" id="GO:0007618">
    <property type="term" value="P:mating"/>
    <property type="evidence" value="ECO:0007669"/>
    <property type="project" value="EnsemblProtists"/>
</dbReference>
<dbReference type="KEGG" id="dpp:DICPUDRAFT_92995"/>
<dbReference type="Pfam" id="PF00085">
    <property type="entry name" value="Thioredoxin"/>
    <property type="match status" value="1"/>
</dbReference>
<evidence type="ECO:0000256" key="4">
    <source>
        <dbReference type="SAM" id="Phobius"/>
    </source>
</evidence>
<reference evidence="8" key="1">
    <citation type="journal article" date="2011" name="Genome Biol.">
        <title>Comparative genomics of the social amoebae Dictyostelium discoideum and Dictyostelium purpureum.</title>
        <authorList>
            <consortium name="US DOE Joint Genome Institute (JGI-PGF)"/>
            <person name="Sucgang R."/>
            <person name="Kuo A."/>
            <person name="Tian X."/>
            <person name="Salerno W."/>
            <person name="Parikh A."/>
            <person name="Feasley C.L."/>
            <person name="Dalin E."/>
            <person name="Tu H."/>
            <person name="Huang E."/>
            <person name="Barry K."/>
            <person name="Lindquist E."/>
            <person name="Shapiro H."/>
            <person name="Bruce D."/>
            <person name="Schmutz J."/>
            <person name="Salamov A."/>
            <person name="Fey P."/>
            <person name="Gaudet P."/>
            <person name="Anjard C."/>
            <person name="Babu M.M."/>
            <person name="Basu S."/>
            <person name="Bushmanova Y."/>
            <person name="van der Wel H."/>
            <person name="Katoh-Kurasawa M."/>
            <person name="Dinh C."/>
            <person name="Coutinho P.M."/>
            <person name="Saito T."/>
            <person name="Elias M."/>
            <person name="Schaap P."/>
            <person name="Kay R.R."/>
            <person name="Henrissat B."/>
            <person name="Eichinger L."/>
            <person name="Rivero F."/>
            <person name="Putnam N.H."/>
            <person name="West C.M."/>
            <person name="Loomis W.F."/>
            <person name="Chisholm R.L."/>
            <person name="Shaulsky G."/>
            <person name="Strassmann J.E."/>
            <person name="Queller D.C."/>
            <person name="Kuspa A."/>
            <person name="Grigoriev I.V."/>
        </authorList>
    </citation>
    <scope>NUCLEOTIDE SEQUENCE [LARGE SCALE GENOMIC DNA]</scope>
    <source>
        <strain evidence="8">QSDP1</strain>
    </source>
</reference>
<dbReference type="GO" id="GO:0003756">
    <property type="term" value="F:protein disulfide isomerase activity"/>
    <property type="evidence" value="ECO:0000318"/>
    <property type="project" value="GO_Central"/>
</dbReference>
<evidence type="ECO:0000256" key="2">
    <source>
        <dbReference type="ARBA" id="ARBA00022729"/>
    </source>
</evidence>
<organism evidence="7 8">
    <name type="scientific">Dictyostelium purpureum</name>
    <name type="common">Slime mold</name>
    <dbReference type="NCBI Taxonomy" id="5786"/>
    <lineage>
        <taxon>Eukaryota</taxon>
        <taxon>Amoebozoa</taxon>
        <taxon>Evosea</taxon>
        <taxon>Eumycetozoa</taxon>
        <taxon>Dictyostelia</taxon>
        <taxon>Dictyosteliales</taxon>
        <taxon>Dictyosteliaceae</taxon>
        <taxon>Dictyostelium</taxon>
    </lineage>
</organism>
<dbReference type="AlphaFoldDB" id="F1A0G4"/>
<feature type="domain" description="Thioredoxin" evidence="6">
    <location>
        <begin position="27"/>
        <end position="200"/>
    </location>
</feature>
<dbReference type="FunFam" id="3.40.30.10:FF:000639">
    <property type="entry name" value="Uncharacterized protein"/>
    <property type="match status" value="1"/>
</dbReference>
<accession>F1A0G4</accession>
<name>F1A0G4_DICPU</name>
<dbReference type="PANTHER" id="PTHR45672:SF3">
    <property type="entry name" value="THIOREDOXIN DOMAIN-CONTAINING PROTEIN 5"/>
    <property type="match status" value="1"/>
</dbReference>
<dbReference type="Gene3D" id="3.40.30.10">
    <property type="entry name" value="Glutaredoxin"/>
    <property type="match status" value="1"/>
</dbReference>
<keyword evidence="4" id="KW-0812">Transmembrane</keyword>
<evidence type="ECO:0000313" key="7">
    <source>
        <dbReference type="EMBL" id="EGC30311.1"/>
    </source>
</evidence>
<evidence type="ECO:0000313" key="8">
    <source>
        <dbReference type="Proteomes" id="UP000001064"/>
    </source>
</evidence>
<protein>
    <recommendedName>
        <fullName evidence="6">Thioredoxin domain-containing protein</fullName>
    </recommendedName>
</protein>
<dbReference type="EMBL" id="GL871339">
    <property type="protein sequence ID" value="EGC30311.1"/>
    <property type="molecule type" value="Genomic_DNA"/>
</dbReference>
<dbReference type="RefSeq" id="XP_003293162.1">
    <property type="nucleotide sequence ID" value="XM_003293114.1"/>
</dbReference>
<dbReference type="Proteomes" id="UP000001064">
    <property type="component" value="Unassembled WGS sequence"/>
</dbReference>
<keyword evidence="3" id="KW-0175">Coiled coil</keyword>
<dbReference type="GO" id="GO:0006457">
    <property type="term" value="P:protein folding"/>
    <property type="evidence" value="ECO:0000318"/>
    <property type="project" value="GO_Central"/>
</dbReference>
<comment type="similarity">
    <text evidence="1">Belongs to the protein disulfide isomerase family.</text>
</comment>
<dbReference type="SUPFAM" id="SSF52833">
    <property type="entry name" value="Thioredoxin-like"/>
    <property type="match status" value="1"/>
</dbReference>
<evidence type="ECO:0000256" key="3">
    <source>
        <dbReference type="SAM" id="Coils"/>
    </source>
</evidence>
<feature type="chain" id="PRO_5003262973" description="Thioredoxin domain-containing protein" evidence="5">
    <location>
        <begin position="23"/>
        <end position="296"/>
    </location>
</feature>
<dbReference type="InterPro" id="IPR036249">
    <property type="entry name" value="Thioredoxin-like_sf"/>
</dbReference>